<name>A0A2A3L5N2_MYCAV</name>
<organism evidence="3 4">
    <name type="scientific">Mycobacterium avium subsp. hominissuis</name>
    <dbReference type="NCBI Taxonomy" id="439334"/>
    <lineage>
        <taxon>Bacteria</taxon>
        <taxon>Bacillati</taxon>
        <taxon>Actinomycetota</taxon>
        <taxon>Actinomycetes</taxon>
        <taxon>Mycobacteriales</taxon>
        <taxon>Mycobacteriaceae</taxon>
        <taxon>Mycobacterium</taxon>
        <taxon>Mycobacterium avium complex (MAC)</taxon>
    </lineage>
</organism>
<evidence type="ECO:0000259" key="2">
    <source>
        <dbReference type="Pfam" id="PF12770"/>
    </source>
</evidence>
<feature type="region of interest" description="Disordered" evidence="1">
    <location>
        <begin position="215"/>
        <end position="234"/>
    </location>
</feature>
<dbReference type="InterPro" id="IPR024983">
    <property type="entry name" value="CHAT_dom"/>
</dbReference>
<dbReference type="RefSeq" id="WP_084023095.1">
    <property type="nucleotide sequence ID" value="NZ_BDMZ01000036.1"/>
</dbReference>
<evidence type="ECO:0000256" key="1">
    <source>
        <dbReference type="SAM" id="MobiDB-lite"/>
    </source>
</evidence>
<dbReference type="Pfam" id="PF12770">
    <property type="entry name" value="CHAT"/>
    <property type="match status" value="1"/>
</dbReference>
<accession>A0A2A3L5N2</accession>
<dbReference type="EMBL" id="LBGZ01000114">
    <property type="protein sequence ID" value="PBJ32456.1"/>
    <property type="molecule type" value="Genomic_DNA"/>
</dbReference>
<dbReference type="Proteomes" id="UP000218842">
    <property type="component" value="Unassembled WGS sequence"/>
</dbReference>
<evidence type="ECO:0000313" key="4">
    <source>
        <dbReference type="Proteomes" id="UP000218842"/>
    </source>
</evidence>
<dbReference type="AlphaFoldDB" id="A0A2A3L5N2"/>
<feature type="domain" description="CHAT" evidence="2">
    <location>
        <begin position="110"/>
        <end position="390"/>
    </location>
</feature>
<proteinExistence type="predicted"/>
<comment type="caution">
    <text evidence="3">The sequence shown here is derived from an EMBL/GenBank/DDBJ whole genome shotgun (WGS) entry which is preliminary data.</text>
</comment>
<gene>
    <name evidence="3" type="ORF">XV03_17215</name>
</gene>
<sequence>MAVTESGRLTLVLRYADLGIATYASLRIVGQPERTVAWVVEEPLLLAALQELAAALPEPHDAENRRAAIGRALSTGAFAAPDTELTLAYILGVLLIGSAGWQLLTECVSSPRAVLFVSPSARLARVPWGLLAIPKSGPSKEELVRARQDAITAAGRAAAQIPWRLGDLAALTDGHRLTELVEVLMAVPPNIVHAPRTATEWDARRDGPPLLVLDPRVPGQRPDSALGSVLGRPSPDTPVGRHFAELMRRRPVLPRVDAVVDLFRRRDAGRRWLAGLLARSPCRLLYVGHASSADDDHRHGGRADRAALHLADPAAVPGDANAIGDHRPLTASDLMALRLPMPPRVALLACGSGGDYQFDEATGLVAAMILNGAQLVTATLWSLPTTAAYRQFAMPARGSPESVDPMADLVSAVDTAHDAPADAGCALNRWQRAQMRRWRDGDRVASPLYWAALATFTVDGAR</sequence>
<protein>
    <submittedName>
        <fullName evidence="3">CHAT domain-containing protein</fullName>
    </submittedName>
</protein>
<reference evidence="3 4" key="1">
    <citation type="journal article" date="2017" name="Genome Biol. Evol.">
        <title>Population Structure and Local Adaptation of MAC Lung Disease Agent Mycobacterium avium subsp. hominissuis.</title>
        <authorList>
            <person name="Yano H."/>
            <person name="Iwamoto T."/>
            <person name="Nishiuchi Y."/>
            <person name="Nakajima C."/>
            <person name="Starkova D.A."/>
            <person name="Mokrousov I."/>
            <person name="Narvskaya O."/>
            <person name="Yoshida S."/>
            <person name="Arikawa K."/>
            <person name="Nakanishi N."/>
            <person name="Osaki K."/>
            <person name="Nakagawa I."/>
            <person name="Ato M."/>
            <person name="Suzuki Y."/>
            <person name="Maruyama F."/>
        </authorList>
    </citation>
    <scope>NUCLEOTIDE SEQUENCE [LARGE SCALE GENOMIC DNA]</scope>
    <source>
        <strain evidence="3 4">OCU466</strain>
    </source>
</reference>
<evidence type="ECO:0000313" key="3">
    <source>
        <dbReference type="EMBL" id="PBJ32456.1"/>
    </source>
</evidence>